<dbReference type="Proteomes" id="UP000037020">
    <property type="component" value="Unassembled WGS sequence"/>
</dbReference>
<dbReference type="InterPro" id="IPR041347">
    <property type="entry name" value="MftR_C"/>
</dbReference>
<evidence type="ECO:0000256" key="2">
    <source>
        <dbReference type="ARBA" id="ARBA00023125"/>
    </source>
</evidence>
<comment type="caution">
    <text evidence="6">The sequence shown here is derived from an EMBL/GenBank/DDBJ whole genome shotgun (WGS) entry which is preliminary data.</text>
</comment>
<proteinExistence type="predicted"/>
<dbReference type="Gene3D" id="1.10.10.60">
    <property type="entry name" value="Homeodomain-like"/>
    <property type="match status" value="1"/>
</dbReference>
<protein>
    <submittedName>
        <fullName evidence="6">Transcriptional regulator</fullName>
    </submittedName>
</protein>
<gene>
    <name evidence="6" type="ORF">ADK38_00820</name>
</gene>
<sequence length="174" mass="18288">MSDAALELFLERGYDKVTVAEIAAAADTAVTTVFAHFPAGKEALILDDSGEREASLAAAVRGRPAGSSALDALHASFAARAPFATNLPEEYQRRMDLVMGTPALCAYARRVWVACTDTLAALLAEAAGRAEADDSLRVLARYVLETPDLASSCPDPQAALAAAFAHLKRGWPGL</sequence>
<dbReference type="InterPro" id="IPR001647">
    <property type="entry name" value="HTH_TetR"/>
</dbReference>
<dbReference type="EMBL" id="LGUT01000064">
    <property type="protein sequence ID" value="KOG91871.1"/>
    <property type="molecule type" value="Genomic_DNA"/>
</dbReference>
<organism evidence="6 7">
    <name type="scientific">Streptomyces varsoviensis</name>
    <dbReference type="NCBI Taxonomy" id="67373"/>
    <lineage>
        <taxon>Bacteria</taxon>
        <taxon>Bacillati</taxon>
        <taxon>Actinomycetota</taxon>
        <taxon>Actinomycetes</taxon>
        <taxon>Kitasatosporales</taxon>
        <taxon>Streptomycetaceae</taxon>
        <taxon>Streptomyces</taxon>
    </lineage>
</organism>
<reference evidence="6 7" key="1">
    <citation type="submission" date="2015-07" db="EMBL/GenBank/DDBJ databases">
        <authorList>
            <person name="Ju K.-S."/>
            <person name="Doroghazi J.R."/>
            <person name="Metcalf W.W."/>
        </authorList>
    </citation>
    <scope>NUCLEOTIDE SEQUENCE [LARGE SCALE GENOMIC DNA]</scope>
    <source>
        <strain evidence="6 7">NRRL B-3589</strain>
    </source>
</reference>
<dbReference type="SUPFAM" id="SSF46689">
    <property type="entry name" value="Homeodomain-like"/>
    <property type="match status" value="1"/>
</dbReference>
<dbReference type="Pfam" id="PF00440">
    <property type="entry name" value="TetR_N"/>
    <property type="match status" value="1"/>
</dbReference>
<dbReference type="PROSITE" id="PS50977">
    <property type="entry name" value="HTH_TETR_2"/>
    <property type="match status" value="1"/>
</dbReference>
<dbReference type="InterPro" id="IPR050109">
    <property type="entry name" value="HTH-type_TetR-like_transc_reg"/>
</dbReference>
<evidence type="ECO:0000313" key="6">
    <source>
        <dbReference type="EMBL" id="KOG91871.1"/>
    </source>
</evidence>
<keyword evidence="7" id="KW-1185">Reference proteome</keyword>
<evidence type="ECO:0000256" key="4">
    <source>
        <dbReference type="PROSITE-ProRule" id="PRU00335"/>
    </source>
</evidence>
<feature type="DNA-binding region" description="H-T-H motif" evidence="4">
    <location>
        <begin position="18"/>
        <end position="37"/>
    </location>
</feature>
<evidence type="ECO:0000256" key="3">
    <source>
        <dbReference type="ARBA" id="ARBA00023163"/>
    </source>
</evidence>
<evidence type="ECO:0000259" key="5">
    <source>
        <dbReference type="PROSITE" id="PS50977"/>
    </source>
</evidence>
<dbReference type="InterPro" id="IPR009057">
    <property type="entry name" value="Homeodomain-like_sf"/>
</dbReference>
<evidence type="ECO:0000256" key="1">
    <source>
        <dbReference type="ARBA" id="ARBA00023015"/>
    </source>
</evidence>
<dbReference type="Pfam" id="PF17754">
    <property type="entry name" value="TetR_C_14"/>
    <property type="match status" value="1"/>
</dbReference>
<keyword evidence="2 4" id="KW-0238">DNA-binding</keyword>
<accession>A0ABR5JFM4</accession>
<evidence type="ECO:0000313" key="7">
    <source>
        <dbReference type="Proteomes" id="UP000037020"/>
    </source>
</evidence>
<name>A0ABR5JFM4_9ACTN</name>
<dbReference type="PANTHER" id="PTHR30055:SF234">
    <property type="entry name" value="HTH-TYPE TRANSCRIPTIONAL REGULATOR BETI"/>
    <property type="match status" value="1"/>
</dbReference>
<dbReference type="Gene3D" id="1.10.357.10">
    <property type="entry name" value="Tetracycline Repressor, domain 2"/>
    <property type="match status" value="1"/>
</dbReference>
<dbReference type="PANTHER" id="PTHR30055">
    <property type="entry name" value="HTH-TYPE TRANSCRIPTIONAL REGULATOR RUTR"/>
    <property type="match status" value="1"/>
</dbReference>
<keyword evidence="3" id="KW-0804">Transcription</keyword>
<feature type="domain" description="HTH tetR-type" evidence="5">
    <location>
        <begin position="1"/>
        <end position="55"/>
    </location>
</feature>
<keyword evidence="1" id="KW-0805">Transcription regulation</keyword>